<organism evidence="1 2">
    <name type="scientific">Saccharomycopsis crataegensis</name>
    <dbReference type="NCBI Taxonomy" id="43959"/>
    <lineage>
        <taxon>Eukaryota</taxon>
        <taxon>Fungi</taxon>
        <taxon>Dikarya</taxon>
        <taxon>Ascomycota</taxon>
        <taxon>Saccharomycotina</taxon>
        <taxon>Saccharomycetes</taxon>
        <taxon>Saccharomycopsidaceae</taxon>
        <taxon>Saccharomycopsis</taxon>
    </lineage>
</organism>
<evidence type="ECO:0008006" key="3">
    <source>
        <dbReference type="Google" id="ProtNLM"/>
    </source>
</evidence>
<gene>
    <name evidence="1" type="ORF">DASC09_060210</name>
</gene>
<dbReference type="AlphaFoldDB" id="A0AAV5QUT9"/>
<evidence type="ECO:0000313" key="1">
    <source>
        <dbReference type="EMBL" id="GMM38682.1"/>
    </source>
</evidence>
<protein>
    <recommendedName>
        <fullName evidence="3">Peroxisomal membrane protein PEX16</fullName>
    </recommendedName>
</protein>
<evidence type="ECO:0000313" key="2">
    <source>
        <dbReference type="Proteomes" id="UP001360560"/>
    </source>
</evidence>
<comment type="caution">
    <text evidence="1">The sequence shown here is derived from an EMBL/GenBank/DDBJ whole genome shotgun (WGS) entry which is preliminary data.</text>
</comment>
<sequence>MDDEKVEHLRKLAERAAMKRSRVKNGVSNNVNNNNVTTPINTTNNPLESPETGLFSIMKKHSGIPFIFAIIRRSQSIPWTYESYEMAEENIINLLEVFSFTMNYFVSTRSRAWRRFLKIVDKVILALRLKILVFKVVKLYKLQSFINNARKHREQPDNTSSFETAPITITASDNAETTKIVVLEDNNNNNNNNNNNSLTTSSTQVIELKGSDAQVESFEQAWKESNSNTADTKREIDSDVVELAKFKSTEDQIHGLRTEIFVELLDFLLLLYPKSITQLVYEKIFSRKKD</sequence>
<dbReference type="RefSeq" id="XP_064855677.1">
    <property type="nucleotide sequence ID" value="XM_064999605.1"/>
</dbReference>
<accession>A0AAV5QUT9</accession>
<proteinExistence type="predicted"/>
<dbReference type="EMBL" id="BTFZ01000020">
    <property type="protein sequence ID" value="GMM38682.1"/>
    <property type="molecule type" value="Genomic_DNA"/>
</dbReference>
<keyword evidence="2" id="KW-1185">Reference proteome</keyword>
<dbReference type="GeneID" id="90076670"/>
<dbReference type="Proteomes" id="UP001360560">
    <property type="component" value="Unassembled WGS sequence"/>
</dbReference>
<reference evidence="1 2" key="1">
    <citation type="journal article" date="2023" name="Elife">
        <title>Identification of key yeast species and microbe-microbe interactions impacting larval growth of Drosophila in the wild.</title>
        <authorList>
            <person name="Mure A."/>
            <person name="Sugiura Y."/>
            <person name="Maeda R."/>
            <person name="Honda K."/>
            <person name="Sakurai N."/>
            <person name="Takahashi Y."/>
            <person name="Watada M."/>
            <person name="Katoh T."/>
            <person name="Gotoh A."/>
            <person name="Gotoh Y."/>
            <person name="Taniguchi I."/>
            <person name="Nakamura K."/>
            <person name="Hayashi T."/>
            <person name="Katayama T."/>
            <person name="Uemura T."/>
            <person name="Hattori Y."/>
        </authorList>
    </citation>
    <scope>NUCLEOTIDE SEQUENCE [LARGE SCALE GENOMIC DNA]</scope>
    <source>
        <strain evidence="1 2">SC-9</strain>
    </source>
</reference>
<name>A0AAV5QUT9_9ASCO</name>